<dbReference type="AlphaFoldDB" id="A0A0F9CGP6"/>
<protein>
    <submittedName>
        <fullName evidence="1">Uncharacterized protein</fullName>
    </submittedName>
</protein>
<accession>A0A0F9CGP6</accession>
<dbReference type="EMBL" id="LAZR01036147">
    <property type="protein sequence ID" value="KKL25627.1"/>
    <property type="molecule type" value="Genomic_DNA"/>
</dbReference>
<sequence>MATRGIKEYIKIKDLKGGYLYRISARNADYGIWIPSRESFAISRIKFGNNFIFEEHHWDCEAFATVKPLEKIEKSPFHATDIKITHTEKFFGYKNEEDLLKYLNKFEDR</sequence>
<reference evidence="1" key="1">
    <citation type="journal article" date="2015" name="Nature">
        <title>Complex archaea that bridge the gap between prokaryotes and eukaryotes.</title>
        <authorList>
            <person name="Spang A."/>
            <person name="Saw J.H."/>
            <person name="Jorgensen S.L."/>
            <person name="Zaremba-Niedzwiedzka K."/>
            <person name="Martijn J."/>
            <person name="Lind A.E."/>
            <person name="van Eijk R."/>
            <person name="Schleper C."/>
            <person name="Guy L."/>
            <person name="Ettema T.J."/>
        </authorList>
    </citation>
    <scope>NUCLEOTIDE SEQUENCE</scope>
</reference>
<comment type="caution">
    <text evidence="1">The sequence shown here is derived from an EMBL/GenBank/DDBJ whole genome shotgun (WGS) entry which is preliminary data.</text>
</comment>
<gene>
    <name evidence="1" type="ORF">LCGC14_2403440</name>
</gene>
<name>A0A0F9CGP6_9ZZZZ</name>
<proteinExistence type="predicted"/>
<evidence type="ECO:0000313" key="1">
    <source>
        <dbReference type="EMBL" id="KKL25627.1"/>
    </source>
</evidence>
<organism evidence="1">
    <name type="scientific">marine sediment metagenome</name>
    <dbReference type="NCBI Taxonomy" id="412755"/>
    <lineage>
        <taxon>unclassified sequences</taxon>
        <taxon>metagenomes</taxon>
        <taxon>ecological metagenomes</taxon>
    </lineage>
</organism>